<comment type="similarity">
    <text evidence="2 6">Belongs to the methyltransferase superfamily. LCMT family.</text>
</comment>
<sequence length="364" mass="41337">MVLDRASDIVTAATTSNDALLSKLSALRAGYLVDPALRAIYTKPSLPRKDPMINRGTWFRFTYIEQMAIAFAAKYGGNCAIVSLGAGLDTLYWRLQLTAQQEKSKGKQNYFHVKHWIELDLPSITELKAKKFDLMHGETVDLPVSEDCAIRPLQESQVILYRPKKEHAEAVPEALRVNLPGYQLYAANLEMRKTWMPLVQKIVADEEGNTTLPVLFLSEVCLSYLDADSTIGIIQDLPTYFSNFGLVCFEMVNPSDSFGEMMQINMAERQIVMPSFVELGFTAQYRKLFQLNGYEASYAKEAGDVYRSFWPIRRREIEQLELFDEFEQWNLIMGHYACIMGWSGIENLEEMLASIGQSADSPDK</sequence>
<dbReference type="GO" id="GO:0032259">
    <property type="term" value="P:methylation"/>
    <property type="evidence" value="ECO:0007669"/>
    <property type="project" value="UniProtKB-KW"/>
</dbReference>
<feature type="binding site" evidence="7">
    <location>
        <begin position="188"/>
        <end position="189"/>
    </location>
    <ligand>
        <name>S-adenosyl-L-methionine</name>
        <dbReference type="ChEBI" id="CHEBI:59789"/>
    </ligand>
</feature>
<dbReference type="EMBL" id="ACVC01000154">
    <property type="protein sequence ID" value="EFO62980.1"/>
    <property type="molecule type" value="Genomic_DNA"/>
</dbReference>
<dbReference type="PANTHER" id="PTHR13600:SF21">
    <property type="entry name" value="LEUCINE CARBOXYL METHYLTRANSFERASE 1"/>
    <property type="match status" value="1"/>
</dbReference>
<evidence type="ECO:0000313" key="9">
    <source>
        <dbReference type="Proteomes" id="UP000008974"/>
    </source>
</evidence>
<dbReference type="InterPro" id="IPR029063">
    <property type="entry name" value="SAM-dependent_MTases_sf"/>
</dbReference>
<evidence type="ECO:0000256" key="3">
    <source>
        <dbReference type="ARBA" id="ARBA00022603"/>
    </source>
</evidence>
<feature type="binding site" evidence="7">
    <location>
        <position position="219"/>
    </location>
    <ligand>
        <name>S-adenosyl-L-methionine</name>
        <dbReference type="ChEBI" id="CHEBI:59789"/>
    </ligand>
</feature>
<comment type="function">
    <text evidence="6">Methylates the carboxyl group of the C-terminal leucine residue of protein phosphatase 2A catalytic subunits to form alpha-leucine ester residues.</text>
</comment>
<name>E1F3H7_GIAIA</name>
<keyword evidence="5 6" id="KW-0949">S-adenosyl-L-methionine</keyword>
<dbReference type="GO" id="GO:0018423">
    <property type="term" value="F:protein C-terminal leucine carboxyl O-methyltransferase activity"/>
    <property type="evidence" value="ECO:0007669"/>
    <property type="project" value="UniProtKB-EC"/>
</dbReference>
<evidence type="ECO:0000313" key="8">
    <source>
        <dbReference type="EMBL" id="EFO62980.1"/>
    </source>
</evidence>
<dbReference type="SUPFAM" id="SSF53335">
    <property type="entry name" value="S-adenosyl-L-methionine-dependent methyltransferases"/>
    <property type="match status" value="1"/>
</dbReference>
<dbReference type="EC" id="2.1.1.233" evidence="6"/>
<keyword evidence="3 6" id="KW-0489">Methyltransferase</keyword>
<comment type="catalytic activity">
    <reaction evidence="1 6">
        <text>[phosphatase 2A protein]-C-terminal L-leucine + S-adenosyl-L-methionine = [phosphatase 2A protein]-C-terminal L-leucine methyl ester + S-adenosyl-L-homocysteine</text>
        <dbReference type="Rhea" id="RHEA:48544"/>
        <dbReference type="Rhea" id="RHEA-COMP:12134"/>
        <dbReference type="Rhea" id="RHEA-COMP:12135"/>
        <dbReference type="ChEBI" id="CHEBI:57856"/>
        <dbReference type="ChEBI" id="CHEBI:59789"/>
        <dbReference type="ChEBI" id="CHEBI:90516"/>
        <dbReference type="ChEBI" id="CHEBI:90517"/>
        <dbReference type="EC" id="2.1.1.233"/>
    </reaction>
</comment>
<feature type="binding site" evidence="7">
    <location>
        <position position="60"/>
    </location>
    <ligand>
        <name>S-adenosyl-L-methionine</name>
        <dbReference type="ChEBI" id="CHEBI:59789"/>
    </ligand>
</feature>
<dbReference type="OrthoDB" id="203237at2759"/>
<dbReference type="Gene3D" id="3.40.50.150">
    <property type="entry name" value="Vaccinia Virus protein VP39"/>
    <property type="match status" value="1"/>
</dbReference>
<evidence type="ECO:0000256" key="5">
    <source>
        <dbReference type="ARBA" id="ARBA00022691"/>
    </source>
</evidence>
<dbReference type="VEuPathDB" id="GiardiaDB:GLP15_188"/>
<dbReference type="PANTHER" id="PTHR13600">
    <property type="entry name" value="LEUCINE CARBOXYL METHYLTRANSFERASE"/>
    <property type="match status" value="1"/>
</dbReference>
<dbReference type="Proteomes" id="UP000008974">
    <property type="component" value="Unassembled WGS sequence"/>
</dbReference>
<comment type="caution">
    <text evidence="8">The sequence shown here is derived from an EMBL/GenBank/DDBJ whole genome shotgun (WGS) entry which is preliminary data.</text>
</comment>
<dbReference type="STRING" id="658858.E1F3H7"/>
<keyword evidence="4 6" id="KW-0808">Transferase</keyword>
<organism evidence="8 9">
    <name type="scientific">Giardia intestinalis (strain P15)</name>
    <name type="common">Giardia lamblia</name>
    <dbReference type="NCBI Taxonomy" id="658858"/>
    <lineage>
        <taxon>Eukaryota</taxon>
        <taxon>Metamonada</taxon>
        <taxon>Diplomonadida</taxon>
        <taxon>Hexamitidae</taxon>
        <taxon>Giardiinae</taxon>
        <taxon>Giardia</taxon>
    </lineage>
</organism>
<accession>E1F3H7</accession>
<proteinExistence type="inferred from homology"/>
<reference evidence="8 9" key="1">
    <citation type="journal article" date="2010" name="BMC Genomics">
        <title>Genome analysis and comparative genomics of a Giardia intestinalis assemblage E isolate.</title>
        <authorList>
            <person name="Jerlstrom-Hultqvist J."/>
            <person name="Franzen O."/>
            <person name="Ankarklev J."/>
            <person name="Xu F."/>
            <person name="Nohynkova E."/>
            <person name="Andersson J.O."/>
            <person name="Svard S.G."/>
            <person name="Andersson B."/>
        </authorList>
    </citation>
    <scope>NUCLEOTIDE SEQUENCE [LARGE SCALE GENOMIC DNA]</scope>
    <source>
        <strain evidence="8 9">P15</strain>
    </source>
</reference>
<dbReference type="InterPro" id="IPR016651">
    <property type="entry name" value="LCMT1"/>
</dbReference>
<feature type="binding site" evidence="7">
    <location>
        <position position="85"/>
    </location>
    <ligand>
        <name>S-adenosyl-L-methionine</name>
        <dbReference type="ChEBI" id="CHEBI:59789"/>
    </ligand>
</feature>
<evidence type="ECO:0000256" key="7">
    <source>
        <dbReference type="PIRSR" id="PIRSR016305-1"/>
    </source>
</evidence>
<evidence type="ECO:0000256" key="4">
    <source>
        <dbReference type="ARBA" id="ARBA00022679"/>
    </source>
</evidence>
<protein>
    <recommendedName>
        <fullName evidence="6">Leucine carboxyl methyltransferase 1</fullName>
        <ecNumber evidence="6">2.1.1.233</ecNumber>
    </recommendedName>
</protein>
<evidence type="ECO:0000256" key="1">
    <source>
        <dbReference type="ARBA" id="ARBA00000724"/>
    </source>
</evidence>
<evidence type="ECO:0000256" key="6">
    <source>
        <dbReference type="PIRNR" id="PIRNR016305"/>
    </source>
</evidence>
<dbReference type="OMA" id="IIYEPIR"/>
<dbReference type="AlphaFoldDB" id="E1F3H7"/>
<dbReference type="Pfam" id="PF04072">
    <property type="entry name" value="LCM"/>
    <property type="match status" value="1"/>
</dbReference>
<evidence type="ECO:0000256" key="2">
    <source>
        <dbReference type="ARBA" id="ARBA00010703"/>
    </source>
</evidence>
<gene>
    <name evidence="8" type="ORF">GLP15_188</name>
</gene>
<dbReference type="InterPro" id="IPR007213">
    <property type="entry name" value="Ppm1/Ppm2/Tcmp"/>
</dbReference>
<dbReference type="PIRSF" id="PIRSF016305">
    <property type="entry name" value="LCM_mtfrase"/>
    <property type="match status" value="1"/>
</dbReference>